<dbReference type="PANTHER" id="PTHR42714">
    <property type="entry name" value="TRNA MODIFICATION GTPASE GTPBP3"/>
    <property type="match status" value="1"/>
</dbReference>
<dbReference type="InterPro" id="IPR005225">
    <property type="entry name" value="Small_GTP-bd"/>
</dbReference>
<dbReference type="Gene3D" id="3.40.50.11420">
    <property type="match status" value="1"/>
</dbReference>
<protein>
    <submittedName>
        <fullName evidence="4">[FeFe] hydrogenase H-cluster maturation GTPase HydF</fullName>
    </submittedName>
</protein>
<dbReference type="Gene3D" id="3.40.50.300">
    <property type="entry name" value="P-loop containing nucleotide triphosphate hydrolases"/>
    <property type="match status" value="1"/>
</dbReference>
<evidence type="ECO:0000259" key="1">
    <source>
        <dbReference type="Pfam" id="PF01926"/>
    </source>
</evidence>
<dbReference type="InterPro" id="IPR027417">
    <property type="entry name" value="P-loop_NTPase"/>
</dbReference>
<feature type="domain" description="Hydrogen maturase F tetramerization" evidence="3">
    <location>
        <begin position="268"/>
        <end position="383"/>
    </location>
</feature>
<organism evidence="4 5">
    <name type="scientific">Candidatus Scatousia excrementigallinarum</name>
    <dbReference type="NCBI Taxonomy" id="2840935"/>
    <lineage>
        <taxon>Bacteria</taxon>
        <taxon>Candidatus Scatousia</taxon>
    </lineage>
</organism>
<dbReference type="AlphaFoldDB" id="A0A9D1F005"/>
<evidence type="ECO:0000313" key="5">
    <source>
        <dbReference type="Proteomes" id="UP000823928"/>
    </source>
</evidence>
<sequence>IFGKTNAGKSAFLNRITNQDVSIVSDIAGTTTDVVEKSMELLPVGPVNFLDTAGINDDTELGRERVEKTKKIINRTDIAVIICDYNGIDDYEKELINEFSRLNIPYLIVINKTDLHEITEYKLKEIQNFTNNIIITSALKDKDIVYKFKEKLVNILPEDFVNSPKIAGDLIPPNSTVILVIPIDKEAPKGRIILPQVQTLRDLLDSNCLSYVVKESELKKALDNLKEPPALVITDSQAFKNVSEIVPENIPLTSFSILFARLKGDLKAFTDGAGAIENLQDGDKVLILESCTHHAIEDDIGRVKIPNLLRKKTGKNLIIENYAGHDFPEIKDYKLIVHCGACMTNRREILSRILKAGEAGIPVTNYGITISYCLGILPRAVKIFN</sequence>
<dbReference type="Gene3D" id="3.40.50.11410">
    <property type="match status" value="1"/>
</dbReference>
<accession>A0A9D1F005</accession>
<dbReference type="Pfam" id="PF01926">
    <property type="entry name" value="MMR_HSR1"/>
    <property type="match status" value="1"/>
</dbReference>
<dbReference type="InterPro" id="IPR040644">
    <property type="entry name" value="HydF_tetramer"/>
</dbReference>
<dbReference type="CDD" id="cd00880">
    <property type="entry name" value="Era_like"/>
    <property type="match status" value="1"/>
</dbReference>
<feature type="domain" description="Hydrogen maturase F dimerization" evidence="2">
    <location>
        <begin position="166"/>
        <end position="264"/>
    </location>
</feature>
<dbReference type="Proteomes" id="UP000823928">
    <property type="component" value="Unassembled WGS sequence"/>
</dbReference>
<proteinExistence type="predicted"/>
<dbReference type="NCBIfam" id="TIGR00231">
    <property type="entry name" value="small_GTP"/>
    <property type="match status" value="1"/>
</dbReference>
<dbReference type="EMBL" id="DVIU01000171">
    <property type="protein sequence ID" value="HIS36704.1"/>
    <property type="molecule type" value="Genomic_DNA"/>
</dbReference>
<feature type="non-terminal residue" evidence="4">
    <location>
        <position position="1"/>
    </location>
</feature>
<evidence type="ECO:0000259" key="3">
    <source>
        <dbReference type="Pfam" id="PF18133"/>
    </source>
</evidence>
<dbReference type="PANTHER" id="PTHR42714:SF6">
    <property type="entry name" value="TRANSLATION INITIATION FACTOR IF-2"/>
    <property type="match status" value="1"/>
</dbReference>
<dbReference type="GO" id="GO:0005737">
    <property type="term" value="C:cytoplasm"/>
    <property type="evidence" value="ECO:0007669"/>
    <property type="project" value="TreeGrafter"/>
</dbReference>
<dbReference type="InterPro" id="IPR041606">
    <property type="entry name" value="HydF_dimer"/>
</dbReference>
<reference evidence="4" key="2">
    <citation type="journal article" date="2021" name="PeerJ">
        <title>Extensive microbial diversity within the chicken gut microbiome revealed by metagenomics and culture.</title>
        <authorList>
            <person name="Gilroy R."/>
            <person name="Ravi A."/>
            <person name="Getino M."/>
            <person name="Pursley I."/>
            <person name="Horton D.L."/>
            <person name="Alikhan N.F."/>
            <person name="Baker D."/>
            <person name="Gharbi K."/>
            <person name="Hall N."/>
            <person name="Watson M."/>
            <person name="Adriaenssens E.M."/>
            <person name="Foster-Nyarko E."/>
            <person name="Jarju S."/>
            <person name="Secka A."/>
            <person name="Antonio M."/>
            <person name="Oren A."/>
            <person name="Chaudhuri R.R."/>
            <person name="La Ragione R."/>
            <person name="Hildebrand F."/>
            <person name="Pallen M.J."/>
        </authorList>
    </citation>
    <scope>NUCLEOTIDE SEQUENCE</scope>
    <source>
        <strain evidence="4">6276</strain>
    </source>
</reference>
<dbReference type="SUPFAM" id="SSF52540">
    <property type="entry name" value="P-loop containing nucleoside triphosphate hydrolases"/>
    <property type="match status" value="1"/>
</dbReference>
<dbReference type="GO" id="GO:0002098">
    <property type="term" value="P:tRNA wobble uridine modification"/>
    <property type="evidence" value="ECO:0007669"/>
    <property type="project" value="TreeGrafter"/>
</dbReference>
<dbReference type="InterPro" id="IPR023873">
    <property type="entry name" value="FeFe-hyd_GTPase_HydF"/>
</dbReference>
<dbReference type="InterPro" id="IPR006073">
    <property type="entry name" value="GTP-bd"/>
</dbReference>
<reference evidence="4" key="1">
    <citation type="submission" date="2020-10" db="EMBL/GenBank/DDBJ databases">
        <authorList>
            <person name="Gilroy R."/>
        </authorList>
    </citation>
    <scope>NUCLEOTIDE SEQUENCE</scope>
    <source>
        <strain evidence="4">6276</strain>
    </source>
</reference>
<comment type="caution">
    <text evidence="4">The sequence shown here is derived from an EMBL/GenBank/DDBJ whole genome shotgun (WGS) entry which is preliminary data.</text>
</comment>
<dbReference type="Pfam" id="PF18128">
    <property type="entry name" value="HydF_dimer"/>
    <property type="match status" value="1"/>
</dbReference>
<dbReference type="NCBIfam" id="TIGR03918">
    <property type="entry name" value="GTP_HydF"/>
    <property type="match status" value="1"/>
</dbReference>
<gene>
    <name evidence="4" type="primary">hydF</name>
    <name evidence="4" type="ORF">IAC10_08770</name>
</gene>
<dbReference type="Pfam" id="PF18133">
    <property type="entry name" value="HydF_tetramer"/>
    <property type="match status" value="1"/>
</dbReference>
<evidence type="ECO:0000259" key="2">
    <source>
        <dbReference type="Pfam" id="PF18128"/>
    </source>
</evidence>
<feature type="domain" description="G" evidence="1">
    <location>
        <begin position="1"/>
        <end position="112"/>
    </location>
</feature>
<dbReference type="GO" id="GO:0030488">
    <property type="term" value="P:tRNA methylation"/>
    <property type="evidence" value="ECO:0007669"/>
    <property type="project" value="TreeGrafter"/>
</dbReference>
<evidence type="ECO:0000313" key="4">
    <source>
        <dbReference type="EMBL" id="HIS36704.1"/>
    </source>
</evidence>
<name>A0A9D1F005_9BACT</name>
<dbReference type="GO" id="GO:0005525">
    <property type="term" value="F:GTP binding"/>
    <property type="evidence" value="ECO:0007669"/>
    <property type="project" value="InterPro"/>
</dbReference>